<evidence type="ECO:0000259" key="1">
    <source>
        <dbReference type="PROSITE" id="PS50404"/>
    </source>
</evidence>
<dbReference type="PROSITE" id="PS50405">
    <property type="entry name" value="GST_CTER"/>
    <property type="match status" value="1"/>
</dbReference>
<dbReference type="SUPFAM" id="SSF52833">
    <property type="entry name" value="Thioredoxin-like"/>
    <property type="match status" value="1"/>
</dbReference>
<dbReference type="SUPFAM" id="SSF47616">
    <property type="entry name" value="GST C-terminal domain-like"/>
    <property type="match status" value="1"/>
</dbReference>
<dbReference type="Pfam" id="PF00043">
    <property type="entry name" value="GST_C"/>
    <property type="match status" value="1"/>
</dbReference>
<gene>
    <name evidence="3" type="ORF">LFA_3648</name>
</gene>
<dbReference type="Pfam" id="PF13409">
    <property type="entry name" value="GST_N_2"/>
    <property type="match status" value="1"/>
</dbReference>
<dbReference type="PROSITE" id="PS50404">
    <property type="entry name" value="GST_NTER"/>
    <property type="match status" value="1"/>
</dbReference>
<dbReference type="Gene3D" id="1.20.1050.10">
    <property type="match status" value="1"/>
</dbReference>
<evidence type="ECO:0000313" key="3">
    <source>
        <dbReference type="EMBL" id="CEG58973.1"/>
    </source>
</evidence>
<organism evidence="3 4">
    <name type="scientific">Legionella fallonii LLAP-10</name>
    <dbReference type="NCBI Taxonomy" id="1212491"/>
    <lineage>
        <taxon>Bacteria</taxon>
        <taxon>Pseudomonadati</taxon>
        <taxon>Pseudomonadota</taxon>
        <taxon>Gammaproteobacteria</taxon>
        <taxon>Legionellales</taxon>
        <taxon>Legionellaceae</taxon>
        <taxon>Legionella</taxon>
    </lineage>
</organism>
<name>A0A098G924_9GAMM</name>
<dbReference type="PANTHER" id="PTHR43968:SF6">
    <property type="entry name" value="GLUTATHIONE S-TRANSFERASE OMEGA"/>
    <property type="match status" value="1"/>
</dbReference>
<dbReference type="Gene3D" id="3.40.30.10">
    <property type="entry name" value="Glutaredoxin"/>
    <property type="match status" value="1"/>
</dbReference>
<protein>
    <submittedName>
        <fullName evidence="3">Glutathione S-transferase-like protein</fullName>
    </submittedName>
</protein>
<evidence type="ECO:0000259" key="2">
    <source>
        <dbReference type="PROSITE" id="PS50405"/>
    </source>
</evidence>
<dbReference type="AlphaFoldDB" id="A0A098G924"/>
<dbReference type="EMBL" id="LN614827">
    <property type="protein sequence ID" value="CEG58973.1"/>
    <property type="molecule type" value="Genomic_DNA"/>
</dbReference>
<feature type="domain" description="GST N-terminal" evidence="1">
    <location>
        <begin position="1"/>
        <end position="62"/>
    </location>
</feature>
<accession>A0A098G924</accession>
<reference evidence="4" key="1">
    <citation type="submission" date="2014-09" db="EMBL/GenBank/DDBJ databases">
        <authorList>
            <person name="Gomez-Valero L."/>
        </authorList>
    </citation>
    <scope>NUCLEOTIDE SEQUENCE [LARGE SCALE GENOMIC DNA]</scope>
    <source>
        <strain evidence="4">ATCC700992</strain>
    </source>
</reference>
<dbReference type="GO" id="GO:0016740">
    <property type="term" value="F:transferase activity"/>
    <property type="evidence" value="ECO:0007669"/>
    <property type="project" value="UniProtKB-KW"/>
</dbReference>
<dbReference type="InterPro" id="IPR036249">
    <property type="entry name" value="Thioredoxin-like_sf"/>
</dbReference>
<dbReference type="PANTHER" id="PTHR43968">
    <property type="match status" value="1"/>
</dbReference>
<dbReference type="CDD" id="cd03196">
    <property type="entry name" value="GST_C_5"/>
    <property type="match status" value="1"/>
</dbReference>
<keyword evidence="3" id="KW-0808">Transferase</keyword>
<dbReference type="InterPro" id="IPR050983">
    <property type="entry name" value="GST_Omega/HSP26"/>
</dbReference>
<dbReference type="InterPro" id="IPR004046">
    <property type="entry name" value="GST_C"/>
</dbReference>
<proteinExistence type="predicted"/>
<keyword evidence="4" id="KW-1185">Reference proteome</keyword>
<dbReference type="GO" id="GO:0005737">
    <property type="term" value="C:cytoplasm"/>
    <property type="evidence" value="ECO:0007669"/>
    <property type="project" value="TreeGrafter"/>
</dbReference>
<feature type="domain" description="GST C-terminal" evidence="2">
    <location>
        <begin position="65"/>
        <end position="179"/>
    </location>
</feature>
<dbReference type="InterPro" id="IPR004045">
    <property type="entry name" value="Glutathione_S-Trfase_N"/>
</dbReference>
<dbReference type="STRING" id="1212491.LFA_3648"/>
<dbReference type="InterPro" id="IPR010987">
    <property type="entry name" value="Glutathione-S-Trfase_C-like"/>
</dbReference>
<dbReference type="InterPro" id="IPR036282">
    <property type="entry name" value="Glutathione-S-Trfase_C_sf"/>
</dbReference>
<dbReference type="HOGENOM" id="CLU_090620_0_0_6"/>
<dbReference type="Proteomes" id="UP000032430">
    <property type="component" value="Chromosome I"/>
</dbReference>
<sequence length="179" mass="21137">MALAYAHIQVEQREVDLKNKPLDMLKASAKGTVPVLILESGQVIDQSIDIMLWALTQSDCDGWLNLELKDKSDELIYNNDVLFKPLLDRYKYSQLPEESQLYKEQSHRYLHQLNRLLMKHHYLLTDKINLADVALFPFIRQFSMVDSQWFEQTEYKHLHAWLQSFLSSELFLSVMKKHP</sequence>
<dbReference type="KEGG" id="lfa:LFA_3648"/>
<evidence type="ECO:0000313" key="4">
    <source>
        <dbReference type="Proteomes" id="UP000032430"/>
    </source>
</evidence>